<keyword evidence="3" id="KW-1185">Reference proteome</keyword>
<comment type="caution">
    <text evidence="2">The sequence shown here is derived from an EMBL/GenBank/DDBJ whole genome shotgun (WGS) entry which is preliminary data.</text>
</comment>
<accession>A0ABV7ZI89</accession>
<evidence type="ECO:0000313" key="3">
    <source>
        <dbReference type="Proteomes" id="UP001595783"/>
    </source>
</evidence>
<proteinExistence type="predicted"/>
<feature type="domain" description="RecJ OB" evidence="1">
    <location>
        <begin position="13"/>
        <end position="89"/>
    </location>
</feature>
<dbReference type="Gene3D" id="2.40.50.460">
    <property type="match status" value="1"/>
</dbReference>
<reference evidence="3" key="1">
    <citation type="journal article" date="2019" name="Int. J. Syst. Evol. Microbiol.">
        <title>The Global Catalogue of Microorganisms (GCM) 10K type strain sequencing project: providing services to taxonomists for standard genome sequencing and annotation.</title>
        <authorList>
            <consortium name="The Broad Institute Genomics Platform"/>
            <consortium name="The Broad Institute Genome Sequencing Center for Infectious Disease"/>
            <person name="Wu L."/>
            <person name="Ma J."/>
        </authorList>
    </citation>
    <scope>NUCLEOTIDE SEQUENCE [LARGE SCALE GENOMIC DNA]</scope>
    <source>
        <strain evidence="3">CCUG 53816</strain>
    </source>
</reference>
<protein>
    <recommendedName>
        <fullName evidence="1">RecJ OB domain-containing protein</fullName>
    </recommendedName>
</protein>
<dbReference type="EMBL" id="JBHRZO010000048">
    <property type="protein sequence ID" value="MFC3848258.1"/>
    <property type="molecule type" value="Genomic_DNA"/>
</dbReference>
<dbReference type="InterPro" id="IPR041122">
    <property type="entry name" value="RecJ_OB"/>
</dbReference>
<dbReference type="Proteomes" id="UP001595783">
    <property type="component" value="Unassembled WGS sequence"/>
</dbReference>
<dbReference type="RefSeq" id="WP_104751843.1">
    <property type="nucleotide sequence ID" value="NZ_FZMF01000008.1"/>
</dbReference>
<evidence type="ECO:0000313" key="2">
    <source>
        <dbReference type="EMBL" id="MFC3848258.1"/>
    </source>
</evidence>
<name>A0ABV7ZI89_9HELI</name>
<sequence>MLFEVDRIATLHSSEFLALLKQGEPYGVGNEPPQFAVRARLKNHVLMGRNREHARLELEDSSGLLKVLWWFHKLPCLQKGDLVRVVGTYDYVDCVLVCVECTLVS</sequence>
<organism evidence="2 3">
    <name type="scientific">Helicobacter baculiformis</name>
    <dbReference type="NCBI Taxonomy" id="427351"/>
    <lineage>
        <taxon>Bacteria</taxon>
        <taxon>Pseudomonadati</taxon>
        <taxon>Campylobacterota</taxon>
        <taxon>Epsilonproteobacteria</taxon>
        <taxon>Campylobacterales</taxon>
        <taxon>Helicobacteraceae</taxon>
        <taxon>Helicobacter</taxon>
    </lineage>
</organism>
<gene>
    <name evidence="2" type="ORF">ACFOPX_06970</name>
</gene>
<evidence type="ECO:0000259" key="1">
    <source>
        <dbReference type="Pfam" id="PF17768"/>
    </source>
</evidence>
<dbReference type="Pfam" id="PF17768">
    <property type="entry name" value="RecJ_OB"/>
    <property type="match status" value="1"/>
</dbReference>